<keyword evidence="1" id="KW-0812">Transmembrane</keyword>
<accession>A0A8E2JB28</accession>
<reference evidence="2 3" key="1">
    <citation type="journal article" date="2016" name="Nat. Commun.">
        <title>Ectomycorrhizal ecology is imprinted in the genome of the dominant symbiotic fungus Cenococcum geophilum.</title>
        <authorList>
            <consortium name="DOE Joint Genome Institute"/>
            <person name="Peter M."/>
            <person name="Kohler A."/>
            <person name="Ohm R.A."/>
            <person name="Kuo A."/>
            <person name="Krutzmann J."/>
            <person name="Morin E."/>
            <person name="Arend M."/>
            <person name="Barry K.W."/>
            <person name="Binder M."/>
            <person name="Choi C."/>
            <person name="Clum A."/>
            <person name="Copeland A."/>
            <person name="Grisel N."/>
            <person name="Haridas S."/>
            <person name="Kipfer T."/>
            <person name="LaButti K."/>
            <person name="Lindquist E."/>
            <person name="Lipzen A."/>
            <person name="Maire R."/>
            <person name="Meier B."/>
            <person name="Mihaltcheva S."/>
            <person name="Molinier V."/>
            <person name="Murat C."/>
            <person name="Poggeler S."/>
            <person name="Quandt C.A."/>
            <person name="Sperisen C."/>
            <person name="Tritt A."/>
            <person name="Tisserant E."/>
            <person name="Crous P.W."/>
            <person name="Henrissat B."/>
            <person name="Nehls U."/>
            <person name="Egli S."/>
            <person name="Spatafora J.W."/>
            <person name="Grigoriev I.V."/>
            <person name="Martin F.M."/>
        </authorList>
    </citation>
    <scope>NUCLEOTIDE SEQUENCE [LARGE SCALE GENOMIC DNA]</scope>
    <source>
        <strain evidence="2 3">CBS 459.81</strain>
    </source>
</reference>
<keyword evidence="1" id="KW-0472">Membrane</keyword>
<evidence type="ECO:0000256" key="1">
    <source>
        <dbReference type="SAM" id="Phobius"/>
    </source>
</evidence>
<dbReference type="EMBL" id="KV745247">
    <property type="protein sequence ID" value="OCK76055.1"/>
    <property type="molecule type" value="Genomic_DNA"/>
</dbReference>
<evidence type="ECO:0000313" key="2">
    <source>
        <dbReference type="EMBL" id="OCK76055.1"/>
    </source>
</evidence>
<protein>
    <submittedName>
        <fullName evidence="2">Uncharacterized protein</fullName>
    </submittedName>
</protein>
<keyword evidence="3" id="KW-1185">Reference proteome</keyword>
<sequence length="584" mass="67271">MEDSLRPGPTCGETSGYSRDFFAKEWDPEFSKDRKFKKDWSYVEYKRRDLNADGDGISIFLQEFEDSVPSCIVEDISEFCKDVRLDDIQIGATRAGTAIQRRAAWLDDRSLCVEKHGCVREYENPLTAIQLYQMLKALRFGIPDLPDADRRLIYIADLDPYYVLALTETAAFHQVSVLKDAIWQHIALQTSIRVKIPPRQFPIFQFEFQLPYFALRTSSPRTNRSQETVNSKSPRKWTDLSFLKIRTSKPQNERKYGIFDAQISIVICGSDELRWVAYAFADTEFDNENLEDGDFSYEGPHEDPIASNGRLANDPLWNPREYFLTICNVRMVQVLKEWQYLVRILERSITEYVRLCIFFRSDEYSSPLLRHSGTRGDLDWTLQTIKLLSRLQSRLSETIEAWETFKSCDGDIGYFFDCRSPNISPQCVRLSLRAIQDIFGTLKGLQKKLSLLKQSCDESAKALQLRLTLESNEAAQQNGGFAELTASIISPIALAAAYFSIPKGVVPFKLFFVAIVANMVVVRLSFAVLRTLLRLSWWWENIRTWMKTMQVLSTKEYNTSWFALKNGRNNIDKTMAGVEMTMGV</sequence>
<dbReference type="AlphaFoldDB" id="A0A8E2JB28"/>
<gene>
    <name evidence="2" type="ORF">K432DRAFT_307225</name>
</gene>
<dbReference type="OrthoDB" id="5428055at2759"/>
<name>A0A8E2JB28_9PEZI</name>
<organism evidence="2 3">
    <name type="scientific">Lepidopterella palustris CBS 459.81</name>
    <dbReference type="NCBI Taxonomy" id="1314670"/>
    <lineage>
        <taxon>Eukaryota</taxon>
        <taxon>Fungi</taxon>
        <taxon>Dikarya</taxon>
        <taxon>Ascomycota</taxon>
        <taxon>Pezizomycotina</taxon>
        <taxon>Dothideomycetes</taxon>
        <taxon>Pleosporomycetidae</taxon>
        <taxon>Mytilinidiales</taxon>
        <taxon>Argynnaceae</taxon>
        <taxon>Lepidopterella</taxon>
    </lineage>
</organism>
<feature type="transmembrane region" description="Helical" evidence="1">
    <location>
        <begin position="510"/>
        <end position="533"/>
    </location>
</feature>
<proteinExistence type="predicted"/>
<keyword evidence="1" id="KW-1133">Transmembrane helix</keyword>
<evidence type="ECO:0000313" key="3">
    <source>
        <dbReference type="Proteomes" id="UP000250266"/>
    </source>
</evidence>
<dbReference type="Proteomes" id="UP000250266">
    <property type="component" value="Unassembled WGS sequence"/>
</dbReference>